<dbReference type="GeneID" id="40066216"/>
<accession>A0A127AVM4</accession>
<feature type="compositionally biased region" description="Basic and acidic residues" evidence="1">
    <location>
        <begin position="36"/>
        <end position="53"/>
    </location>
</feature>
<dbReference type="OrthoDB" id="23858at10239"/>
<proteinExistence type="predicted"/>
<name>A0A127AVM4_9CAUD</name>
<feature type="region of interest" description="Disordered" evidence="1">
    <location>
        <begin position="36"/>
        <end position="83"/>
    </location>
</feature>
<dbReference type="EMBL" id="KU595433">
    <property type="protein sequence ID" value="AMM44705.1"/>
    <property type="molecule type" value="Genomic_DNA"/>
</dbReference>
<evidence type="ECO:0000256" key="1">
    <source>
        <dbReference type="SAM" id="MobiDB-lite"/>
    </source>
</evidence>
<evidence type="ECO:0000313" key="2">
    <source>
        <dbReference type="EMBL" id="AMM44705.1"/>
    </source>
</evidence>
<keyword evidence="3" id="KW-1185">Reference proteome</keyword>
<dbReference type="Proteomes" id="UP000224679">
    <property type="component" value="Segment"/>
</dbReference>
<dbReference type="KEGG" id="vg:40066216"/>
<reference evidence="2 3" key="1">
    <citation type="journal article" date="2016" name="Genome Announc.">
        <title>Complete Genome Sequences of Lytic Bacteriophages of Xanthomonas arboricola pv. juglandis.</title>
        <authorList>
            <person name="Retamales J."/>
            <person name="Vasquez I."/>
            <person name="Santos L."/>
            <person name="Segovia C."/>
            <person name="Ayala M."/>
            <person name="Alvarado R."/>
            <person name="Nunez P."/>
            <person name="Santander J."/>
        </authorList>
    </citation>
    <scope>NUCLEOTIDE SEQUENCE [LARGE SCALE GENOMIC DNA]</scope>
</reference>
<sequence>MQGSINANFDRTQRKRRFCQFTRTASVMDLRTTEHDRKLAERKRQAERYEARHGTAGKRSVFAAEGNSGTARANHAADMRAFR</sequence>
<organism evidence="2 3">
    <name type="scientific">Xanthomonas phage f30-Xaj</name>
    <dbReference type="NCBI Taxonomy" id="1784981"/>
    <lineage>
        <taxon>Viruses</taxon>
        <taxon>Duplodnaviria</taxon>
        <taxon>Heunggongvirae</taxon>
        <taxon>Uroviricota</taxon>
        <taxon>Caudoviricetes</taxon>
        <taxon>Autographivirales</taxon>
        <taxon>Autonotataviridae</taxon>
        <taxon>Gujervirinae</taxon>
        <taxon>Pradovirus</taxon>
        <taxon>Pradovirus f30</taxon>
    </lineage>
</organism>
<protein>
    <submittedName>
        <fullName evidence="2">Uncharacterized protein</fullName>
    </submittedName>
</protein>
<evidence type="ECO:0000313" key="3">
    <source>
        <dbReference type="Proteomes" id="UP000224679"/>
    </source>
</evidence>
<dbReference type="RefSeq" id="YP_009276343.1">
    <property type="nucleotide sequence ID" value="NC_030937.1"/>
</dbReference>